<keyword evidence="3 9" id="KW-0808">Transferase</keyword>
<dbReference type="GO" id="GO:0004315">
    <property type="term" value="F:3-oxoacyl-[acyl-carrier-protein] synthase activity"/>
    <property type="evidence" value="ECO:0007669"/>
    <property type="project" value="InterPro"/>
</dbReference>
<dbReference type="PROSITE" id="PS52004">
    <property type="entry name" value="KS3_2"/>
    <property type="match status" value="1"/>
</dbReference>
<dbReference type="Gene3D" id="1.10.1200.10">
    <property type="entry name" value="ACP-like"/>
    <property type="match status" value="1"/>
</dbReference>
<evidence type="ECO:0000313" key="9">
    <source>
        <dbReference type="EMBL" id="RDI46438.1"/>
    </source>
</evidence>
<protein>
    <submittedName>
        <fullName evidence="9">Acyl transferase domain-containing protein</fullName>
    </submittedName>
</protein>
<dbReference type="InterPro" id="IPR014031">
    <property type="entry name" value="Ketoacyl_synth_C"/>
</dbReference>
<dbReference type="InterPro" id="IPR009081">
    <property type="entry name" value="PP-bd_ACP"/>
</dbReference>
<dbReference type="STRING" id="1210089.GCA_001613165_02985"/>
<organism evidence="9 10">
    <name type="scientific">Nocardia mexicana</name>
    <dbReference type="NCBI Taxonomy" id="279262"/>
    <lineage>
        <taxon>Bacteria</taxon>
        <taxon>Bacillati</taxon>
        <taxon>Actinomycetota</taxon>
        <taxon>Actinomycetes</taxon>
        <taxon>Mycobacteriales</taxon>
        <taxon>Nocardiaceae</taxon>
        <taxon>Nocardia</taxon>
    </lineage>
</organism>
<feature type="region of interest" description="Disordered" evidence="6">
    <location>
        <begin position="926"/>
        <end position="950"/>
    </location>
</feature>
<dbReference type="AlphaFoldDB" id="A0A370GRV3"/>
<evidence type="ECO:0000256" key="3">
    <source>
        <dbReference type="ARBA" id="ARBA00022679"/>
    </source>
</evidence>
<dbReference type="Gene3D" id="3.30.70.3290">
    <property type="match status" value="1"/>
</dbReference>
<reference evidence="9 10" key="1">
    <citation type="submission" date="2018-07" db="EMBL/GenBank/DDBJ databases">
        <title>Genomic Encyclopedia of Type Strains, Phase IV (KMG-IV): sequencing the most valuable type-strain genomes for metagenomic binning, comparative biology and taxonomic classification.</title>
        <authorList>
            <person name="Goeker M."/>
        </authorList>
    </citation>
    <scope>NUCLEOTIDE SEQUENCE [LARGE SCALE GENOMIC DNA]</scope>
    <source>
        <strain evidence="9 10">DSM 44952</strain>
    </source>
</reference>
<sequence>MADEAELREYLRRATRQLQQMRQRLDAERERTREPIAVVSMACRFPGGIGSPEQLWDALLEGRDLITDFPPDRGWDIEGIYDPDPDKFAKSYVREGGFLDGAGDFDAGFFGIGPREAEAMDPQQRLLLEVAWEAVERARLDPNMLRGSATGVFVGLSEQGYGFGATEAWDGAETYYFTGNSAAMAAGRIAYLLGLEGPAMTIDTACSSSLVALHQAVQSLRLGECETALAGGATVLSTPGPFALFSRQRALAPDGRCKSYAAGADGTAWGEGVGVVVLERLSDARRHGHPVLAVVRGSAVNADGASNGLTAPHGLAQQRVIRSALANAGVRADEVGMVEGHGTGTLLGDPVEAQALLATYGHSGGAGQLLLGSIKSNMGHTQSAAGVAGLIKAVQAIRHGEVPPTLHVDAPTPHAEWSAGRIRLALRRQPWPRTEHPRRAGVSSFGISGTNAHVVIEQAPETAEADQDSEPVCPIPWVVSAKNPGALRGQAARLRAACEAAPEKRTVDICHSLATTRSTFDHRAVVVAGTRAEMLDGLASVAAGLPASAVVGGRAGAHGRTAIMFPGQGGQRAGTGRRLLETYPVFARALDEICSHFDDRLEVPLRAVMFGPDHDPALIDRTGYTQPAIFAMEVALYRLLESWGVTADYVVGHSIGELAAAHVAGVMSLPDAATVVAARGRLMQGLAPGAMVSVRVSADEAAASIAERESAVSVAAANGPNATVISGDTAAVAEIARYWHARGRRVTRLRTDRAFHSPHMDPILDEFREVVSGVRLEEPRLPVISTLTGTESPPGQLTSVEHWVRQIRGTVRFHDGVGRLRESGVTTFLEAGPGDALSGLVYETVADIDAAAVPLLRPGADEALSVVKAVAAAWVRGAEVDWPQLYSGHPVRAVDLPTYAFQHRNYWIRADRTVLQGLLGDAGAELVGGGRTDSPEPVRPPEWRDTIPPGEREDSARRLVVSQIREILVELSDEDIDLDATVLEIGLTSLSVLELRSRINAAAGIGISLEDLFTHPTPRTLARLVATRIWSDTTEVVHA</sequence>
<dbReference type="Proteomes" id="UP000255355">
    <property type="component" value="Unassembled WGS sequence"/>
</dbReference>
<evidence type="ECO:0000259" key="8">
    <source>
        <dbReference type="PROSITE" id="PS52004"/>
    </source>
</evidence>
<dbReference type="InterPro" id="IPR050091">
    <property type="entry name" value="PKS_NRPS_Biosynth_Enz"/>
</dbReference>
<keyword evidence="4" id="KW-0012">Acyltransferase</keyword>
<dbReference type="Pfam" id="PF00698">
    <property type="entry name" value="Acyl_transf_1"/>
    <property type="match status" value="1"/>
</dbReference>
<dbReference type="InterPro" id="IPR020806">
    <property type="entry name" value="PKS_PP-bd"/>
</dbReference>
<dbReference type="GO" id="GO:0006633">
    <property type="term" value="P:fatty acid biosynthetic process"/>
    <property type="evidence" value="ECO:0007669"/>
    <property type="project" value="InterPro"/>
</dbReference>
<keyword evidence="1" id="KW-0596">Phosphopantetheine</keyword>
<dbReference type="PROSITE" id="PS00606">
    <property type="entry name" value="KS3_1"/>
    <property type="match status" value="1"/>
</dbReference>
<keyword evidence="10" id="KW-1185">Reference proteome</keyword>
<keyword evidence="2" id="KW-0597">Phosphoprotein</keyword>
<evidence type="ECO:0000256" key="1">
    <source>
        <dbReference type="ARBA" id="ARBA00022450"/>
    </source>
</evidence>
<feature type="compositionally biased region" description="Basic and acidic residues" evidence="6">
    <location>
        <begin position="933"/>
        <end position="950"/>
    </location>
</feature>
<dbReference type="InterPro" id="IPR014043">
    <property type="entry name" value="Acyl_transferase_dom"/>
</dbReference>
<evidence type="ECO:0000259" key="7">
    <source>
        <dbReference type="PROSITE" id="PS50075"/>
    </source>
</evidence>
<dbReference type="GO" id="GO:0031177">
    <property type="term" value="F:phosphopantetheine binding"/>
    <property type="evidence" value="ECO:0007669"/>
    <property type="project" value="InterPro"/>
</dbReference>
<dbReference type="SUPFAM" id="SSF47336">
    <property type="entry name" value="ACP-like"/>
    <property type="match status" value="1"/>
</dbReference>
<dbReference type="Pfam" id="PF00109">
    <property type="entry name" value="ketoacyl-synt"/>
    <property type="match status" value="1"/>
</dbReference>
<proteinExistence type="predicted"/>
<dbReference type="CDD" id="cd00833">
    <property type="entry name" value="PKS"/>
    <property type="match status" value="1"/>
</dbReference>
<gene>
    <name evidence="9" type="ORF">DFR68_111197</name>
</gene>
<dbReference type="InterPro" id="IPR036736">
    <property type="entry name" value="ACP-like_sf"/>
</dbReference>
<evidence type="ECO:0000256" key="4">
    <source>
        <dbReference type="ARBA" id="ARBA00023315"/>
    </source>
</evidence>
<dbReference type="Pfam" id="PF02801">
    <property type="entry name" value="Ketoacyl-synt_C"/>
    <property type="match status" value="1"/>
</dbReference>
<dbReference type="Pfam" id="PF00550">
    <property type="entry name" value="PP-binding"/>
    <property type="match status" value="1"/>
</dbReference>
<dbReference type="GO" id="GO:0004312">
    <property type="term" value="F:fatty acid synthase activity"/>
    <property type="evidence" value="ECO:0007669"/>
    <property type="project" value="TreeGrafter"/>
</dbReference>
<dbReference type="PANTHER" id="PTHR43775:SF51">
    <property type="entry name" value="INACTIVE PHENOLPHTHIOCEROL SYNTHESIS POLYKETIDE SYNTHASE TYPE I PKS1-RELATED"/>
    <property type="match status" value="1"/>
</dbReference>
<dbReference type="SUPFAM" id="SSF52151">
    <property type="entry name" value="FabD/lysophospholipase-like"/>
    <property type="match status" value="1"/>
</dbReference>
<evidence type="ECO:0000313" key="10">
    <source>
        <dbReference type="Proteomes" id="UP000255355"/>
    </source>
</evidence>
<name>A0A370GRV3_9NOCA</name>
<dbReference type="InterPro" id="IPR016036">
    <property type="entry name" value="Malonyl_transacylase_ACP-bd"/>
</dbReference>
<evidence type="ECO:0000256" key="5">
    <source>
        <dbReference type="SAM" id="Coils"/>
    </source>
</evidence>
<dbReference type="InterPro" id="IPR032821">
    <property type="entry name" value="PKS_assoc"/>
</dbReference>
<accession>A0A370GRV3</accession>
<dbReference type="PANTHER" id="PTHR43775">
    <property type="entry name" value="FATTY ACID SYNTHASE"/>
    <property type="match status" value="1"/>
</dbReference>
<dbReference type="SMART" id="SM00825">
    <property type="entry name" value="PKS_KS"/>
    <property type="match status" value="1"/>
</dbReference>
<feature type="domain" description="Carrier" evidence="7">
    <location>
        <begin position="955"/>
        <end position="1029"/>
    </location>
</feature>
<dbReference type="RefSeq" id="WP_068019722.1">
    <property type="nucleotide sequence ID" value="NZ_QQAZ01000011.1"/>
</dbReference>
<dbReference type="FunFam" id="3.40.47.10:FF:000019">
    <property type="entry name" value="Polyketide synthase type I"/>
    <property type="match status" value="1"/>
</dbReference>
<dbReference type="InterPro" id="IPR018201">
    <property type="entry name" value="Ketoacyl_synth_AS"/>
</dbReference>
<dbReference type="Pfam" id="PF16197">
    <property type="entry name" value="KAsynt_C_assoc"/>
    <property type="match status" value="1"/>
</dbReference>
<feature type="domain" description="Ketosynthase family 3 (KS3)" evidence="8">
    <location>
        <begin position="33"/>
        <end position="458"/>
    </location>
</feature>
<feature type="coiled-coil region" evidence="5">
    <location>
        <begin position="4"/>
        <end position="31"/>
    </location>
</feature>
<dbReference type="InterPro" id="IPR016035">
    <property type="entry name" value="Acyl_Trfase/lysoPLipase"/>
</dbReference>
<dbReference type="SUPFAM" id="SSF53901">
    <property type="entry name" value="Thiolase-like"/>
    <property type="match status" value="1"/>
</dbReference>
<comment type="caution">
    <text evidence="9">The sequence shown here is derived from an EMBL/GenBank/DDBJ whole genome shotgun (WGS) entry which is preliminary data.</text>
</comment>
<evidence type="ECO:0000256" key="2">
    <source>
        <dbReference type="ARBA" id="ARBA00022553"/>
    </source>
</evidence>
<dbReference type="EMBL" id="QQAZ01000011">
    <property type="protein sequence ID" value="RDI46438.1"/>
    <property type="molecule type" value="Genomic_DNA"/>
</dbReference>
<dbReference type="InterPro" id="IPR020841">
    <property type="entry name" value="PKS_Beta-ketoAc_synthase_dom"/>
</dbReference>
<dbReference type="InterPro" id="IPR001227">
    <property type="entry name" value="Ac_transferase_dom_sf"/>
</dbReference>
<dbReference type="OrthoDB" id="9778690at2"/>
<evidence type="ECO:0000256" key="6">
    <source>
        <dbReference type="SAM" id="MobiDB-lite"/>
    </source>
</evidence>
<dbReference type="InterPro" id="IPR016039">
    <property type="entry name" value="Thiolase-like"/>
</dbReference>
<dbReference type="Gene3D" id="3.40.366.10">
    <property type="entry name" value="Malonyl-Coenzyme A Acyl Carrier Protein, domain 2"/>
    <property type="match status" value="1"/>
</dbReference>
<keyword evidence="5" id="KW-0175">Coiled coil</keyword>
<dbReference type="PROSITE" id="PS50075">
    <property type="entry name" value="CARRIER"/>
    <property type="match status" value="1"/>
</dbReference>
<dbReference type="SMART" id="SM00827">
    <property type="entry name" value="PKS_AT"/>
    <property type="match status" value="1"/>
</dbReference>
<dbReference type="SMART" id="SM00823">
    <property type="entry name" value="PKS_PP"/>
    <property type="match status" value="1"/>
</dbReference>
<dbReference type="SUPFAM" id="SSF55048">
    <property type="entry name" value="Probable ACP-binding domain of malonyl-CoA ACP transacylase"/>
    <property type="match status" value="1"/>
</dbReference>
<dbReference type="InterPro" id="IPR014030">
    <property type="entry name" value="Ketoacyl_synth_N"/>
</dbReference>
<dbReference type="Gene3D" id="3.40.47.10">
    <property type="match status" value="1"/>
</dbReference>